<dbReference type="KEGG" id="vie:OL234_10860"/>
<evidence type="ECO:0000313" key="2">
    <source>
        <dbReference type="Proteomes" id="UP001179647"/>
    </source>
</evidence>
<dbReference type="Pfam" id="PF08951">
    <property type="entry name" value="EntA_Immun"/>
    <property type="match status" value="1"/>
</dbReference>
<dbReference type="GO" id="GO:0030153">
    <property type="term" value="P:bacteriocin immunity"/>
    <property type="evidence" value="ECO:0007669"/>
    <property type="project" value="InterPro"/>
</dbReference>
<keyword evidence="1" id="KW-0614">Plasmid</keyword>
<accession>A0AAF0I7L5</accession>
<gene>
    <name evidence="1" type="ORF">OL234_10860</name>
</gene>
<reference evidence="1" key="1">
    <citation type="submission" date="2022-10" db="EMBL/GenBank/DDBJ databases">
        <title>Vagococcus sp. isolated from poultry meat.</title>
        <authorList>
            <person name="Johansson P."/>
            <person name="Bjorkroth J."/>
        </authorList>
    </citation>
    <scope>NUCLEOTIDE SEQUENCE</scope>
    <source>
        <strain evidence="1">STAA11</strain>
        <plasmid evidence="1">unnamed3</plasmid>
    </source>
</reference>
<geneLocation type="plasmid" evidence="1 2">
    <name>unnamed3</name>
</geneLocation>
<proteinExistence type="predicted"/>
<organism evidence="1 2">
    <name type="scientific">Vagococcus intermedius</name>
    <dbReference type="NCBI Taxonomy" id="2991418"/>
    <lineage>
        <taxon>Bacteria</taxon>
        <taxon>Bacillati</taxon>
        <taxon>Bacillota</taxon>
        <taxon>Bacilli</taxon>
        <taxon>Lactobacillales</taxon>
        <taxon>Enterococcaceae</taxon>
        <taxon>Vagococcus</taxon>
    </lineage>
</organism>
<dbReference type="InterPro" id="IPR015046">
    <property type="entry name" value="LciA_Immunity-like"/>
</dbReference>
<dbReference type="Proteomes" id="UP001179647">
    <property type="component" value="Plasmid unnamed3"/>
</dbReference>
<dbReference type="AlphaFoldDB" id="A0AAF0I7L5"/>
<protein>
    <submittedName>
        <fullName evidence="1">Bacteriocin immunity protein</fullName>
    </submittedName>
</protein>
<dbReference type="Gene3D" id="1.20.1440.140">
    <property type="match status" value="1"/>
</dbReference>
<dbReference type="EMBL" id="CP110235">
    <property type="protein sequence ID" value="WEG74443.1"/>
    <property type="molecule type" value="Genomic_DNA"/>
</dbReference>
<sequence length="97" mass="11133">MNKIKWFTGGNKRSEEAIKFLTILQANLKNTTDLPLIKILGEYSIELKNQQGSTPIILSRLNLDISRCLLNNKIHLSEENQKLIKDISSLSQIRYGY</sequence>
<dbReference type="InterPro" id="IPR053739">
    <property type="entry name" value="Bact_Immunity_Domain_sf"/>
</dbReference>
<dbReference type="RefSeq" id="WP_275470239.1">
    <property type="nucleotide sequence ID" value="NZ_CP110235.1"/>
</dbReference>
<evidence type="ECO:0000313" key="1">
    <source>
        <dbReference type="EMBL" id="WEG74443.1"/>
    </source>
</evidence>
<name>A0AAF0I7L5_9ENTE</name>
<keyword evidence="2" id="KW-1185">Reference proteome</keyword>